<feature type="compositionally biased region" description="Polar residues" evidence="1">
    <location>
        <begin position="85"/>
        <end position="95"/>
    </location>
</feature>
<name>A0AA38W6K6_9ASTR</name>
<evidence type="ECO:0000313" key="2">
    <source>
        <dbReference type="EMBL" id="KAJ9539269.1"/>
    </source>
</evidence>
<evidence type="ECO:0000313" key="3">
    <source>
        <dbReference type="Proteomes" id="UP001172457"/>
    </source>
</evidence>
<accession>A0AA38W6K6</accession>
<proteinExistence type="predicted"/>
<sequence length="103" mass="11611">MRGNEWRHRHVSGQPQPAPTVRTPLPTQVPGDPMPSGRMRGSLTGDELAAAQRRFLSPPQQPDRAIEPWSRTTPTLPVELRMQHSLANSENTPNGSKFRFDKY</sequence>
<dbReference type="EMBL" id="JARYMX010000008">
    <property type="protein sequence ID" value="KAJ9539269.1"/>
    <property type="molecule type" value="Genomic_DNA"/>
</dbReference>
<comment type="caution">
    <text evidence="2">The sequence shown here is derived from an EMBL/GenBank/DDBJ whole genome shotgun (WGS) entry which is preliminary data.</text>
</comment>
<organism evidence="2 3">
    <name type="scientific">Centaurea solstitialis</name>
    <name type="common">yellow star-thistle</name>
    <dbReference type="NCBI Taxonomy" id="347529"/>
    <lineage>
        <taxon>Eukaryota</taxon>
        <taxon>Viridiplantae</taxon>
        <taxon>Streptophyta</taxon>
        <taxon>Embryophyta</taxon>
        <taxon>Tracheophyta</taxon>
        <taxon>Spermatophyta</taxon>
        <taxon>Magnoliopsida</taxon>
        <taxon>eudicotyledons</taxon>
        <taxon>Gunneridae</taxon>
        <taxon>Pentapetalae</taxon>
        <taxon>asterids</taxon>
        <taxon>campanulids</taxon>
        <taxon>Asterales</taxon>
        <taxon>Asteraceae</taxon>
        <taxon>Carduoideae</taxon>
        <taxon>Cardueae</taxon>
        <taxon>Centaureinae</taxon>
        <taxon>Centaurea</taxon>
    </lineage>
</organism>
<reference evidence="2" key="1">
    <citation type="submission" date="2023-03" db="EMBL/GenBank/DDBJ databases">
        <title>Chromosome-scale reference genome and RAD-based genetic map of yellow starthistle (Centaurea solstitialis) reveal putative structural variation and QTLs associated with invader traits.</title>
        <authorList>
            <person name="Reatini B."/>
            <person name="Cang F.A."/>
            <person name="Jiang Q."/>
            <person name="Mckibben M.T.W."/>
            <person name="Barker M.S."/>
            <person name="Rieseberg L.H."/>
            <person name="Dlugosch K.M."/>
        </authorList>
    </citation>
    <scope>NUCLEOTIDE SEQUENCE</scope>
    <source>
        <strain evidence="2">CAN-66</strain>
        <tissue evidence="2">Leaf</tissue>
    </source>
</reference>
<evidence type="ECO:0000256" key="1">
    <source>
        <dbReference type="SAM" id="MobiDB-lite"/>
    </source>
</evidence>
<dbReference type="Proteomes" id="UP001172457">
    <property type="component" value="Chromosome 8"/>
</dbReference>
<dbReference type="AlphaFoldDB" id="A0AA38W6K6"/>
<keyword evidence="3" id="KW-1185">Reference proteome</keyword>
<feature type="region of interest" description="Disordered" evidence="1">
    <location>
        <begin position="84"/>
        <end position="103"/>
    </location>
</feature>
<gene>
    <name evidence="2" type="ORF">OSB04_032002</name>
</gene>
<feature type="region of interest" description="Disordered" evidence="1">
    <location>
        <begin position="1"/>
        <end position="42"/>
    </location>
</feature>
<protein>
    <submittedName>
        <fullName evidence="2">Uncharacterized protein</fullName>
    </submittedName>
</protein>